<dbReference type="PANTHER" id="PTHR22876">
    <property type="entry name" value="ZGC:101016"/>
    <property type="match status" value="1"/>
</dbReference>
<evidence type="ECO:0000313" key="3">
    <source>
        <dbReference type="Proteomes" id="UP001153620"/>
    </source>
</evidence>
<dbReference type="AlphaFoldDB" id="A0A9N9RZA1"/>
<evidence type="ECO:0000256" key="1">
    <source>
        <dbReference type="SAM" id="MobiDB-lite"/>
    </source>
</evidence>
<dbReference type="Proteomes" id="UP001153620">
    <property type="component" value="Chromosome 2"/>
</dbReference>
<accession>A0A9N9RZA1</accession>
<evidence type="ECO:0008006" key="4">
    <source>
        <dbReference type="Google" id="ProtNLM"/>
    </source>
</evidence>
<organism evidence="2 3">
    <name type="scientific">Chironomus riparius</name>
    <dbReference type="NCBI Taxonomy" id="315576"/>
    <lineage>
        <taxon>Eukaryota</taxon>
        <taxon>Metazoa</taxon>
        <taxon>Ecdysozoa</taxon>
        <taxon>Arthropoda</taxon>
        <taxon>Hexapoda</taxon>
        <taxon>Insecta</taxon>
        <taxon>Pterygota</taxon>
        <taxon>Neoptera</taxon>
        <taxon>Endopterygota</taxon>
        <taxon>Diptera</taxon>
        <taxon>Nematocera</taxon>
        <taxon>Chironomoidea</taxon>
        <taxon>Chironomidae</taxon>
        <taxon>Chironominae</taxon>
        <taxon>Chironomus</taxon>
    </lineage>
</organism>
<feature type="compositionally biased region" description="Basic and acidic residues" evidence="1">
    <location>
        <begin position="163"/>
        <end position="175"/>
    </location>
</feature>
<dbReference type="EMBL" id="OU895878">
    <property type="protein sequence ID" value="CAG9806147.1"/>
    <property type="molecule type" value="Genomic_DNA"/>
</dbReference>
<name>A0A9N9RZA1_9DIPT</name>
<protein>
    <recommendedName>
        <fullName evidence="4">CG8675-PA</fullName>
    </recommendedName>
</protein>
<reference evidence="2" key="1">
    <citation type="submission" date="2022-01" db="EMBL/GenBank/DDBJ databases">
        <authorList>
            <person name="King R."/>
        </authorList>
    </citation>
    <scope>NUCLEOTIDE SEQUENCE</scope>
</reference>
<feature type="region of interest" description="Disordered" evidence="1">
    <location>
        <begin position="144"/>
        <end position="175"/>
    </location>
</feature>
<dbReference type="OrthoDB" id="250548at2759"/>
<keyword evidence="3" id="KW-1185">Reference proteome</keyword>
<evidence type="ECO:0000313" key="2">
    <source>
        <dbReference type="EMBL" id="CAG9806147.1"/>
    </source>
</evidence>
<feature type="compositionally biased region" description="Acidic residues" evidence="1">
    <location>
        <begin position="201"/>
        <end position="220"/>
    </location>
</feature>
<dbReference type="InterPro" id="IPR019351">
    <property type="entry name" value="DUF2039"/>
</dbReference>
<sequence length="220" mass="25872">MSSKRGDMQRVRAQKHQNKTIFKNDLHDNSDRTKKLNAMSINEVCQHCSDVIQWKIRYRKYKALTKPSTCNKCNQRNVKKAYHVLCRNCALSSKQCAKCLKTEEDGIELIPPEPTAAEKLKMDIEFKHMIKCLSERKRRTFLRYMNGKKKKKTEDDDEEPTELEERPKTRPTREQLLDKLAKLKVSEKDEDFYGDINSSGDEYEDDGEQEWESDDEENTA</sequence>
<gene>
    <name evidence="2" type="ORF">CHIRRI_LOCUS9012</name>
</gene>
<reference evidence="2" key="2">
    <citation type="submission" date="2022-10" db="EMBL/GenBank/DDBJ databases">
        <authorList>
            <consortium name="ENA_rothamsted_submissions"/>
            <consortium name="culmorum"/>
            <person name="King R."/>
        </authorList>
    </citation>
    <scope>NUCLEOTIDE SEQUENCE</scope>
</reference>
<dbReference type="Pfam" id="PF10217">
    <property type="entry name" value="DUF2039"/>
    <property type="match status" value="1"/>
</dbReference>
<feature type="region of interest" description="Disordered" evidence="1">
    <location>
        <begin position="190"/>
        <end position="220"/>
    </location>
</feature>
<proteinExistence type="predicted"/>
<dbReference type="PANTHER" id="PTHR22876:SF5">
    <property type="entry name" value="CHROMOSOME 9 OPEN READING FRAME 85"/>
    <property type="match status" value="1"/>
</dbReference>